<feature type="compositionally biased region" description="Basic and acidic residues" evidence="1">
    <location>
        <begin position="1768"/>
        <end position="1777"/>
    </location>
</feature>
<feature type="region of interest" description="Disordered" evidence="1">
    <location>
        <begin position="1385"/>
        <end position="1418"/>
    </location>
</feature>
<feature type="region of interest" description="Disordered" evidence="1">
    <location>
        <begin position="1198"/>
        <end position="1285"/>
    </location>
</feature>
<feature type="region of interest" description="Disordered" evidence="1">
    <location>
        <begin position="1709"/>
        <end position="1777"/>
    </location>
</feature>
<feature type="region of interest" description="Disordered" evidence="1">
    <location>
        <begin position="546"/>
        <end position="583"/>
    </location>
</feature>
<evidence type="ECO:0000313" key="3">
    <source>
        <dbReference type="EMBL" id="CEL66453.1"/>
    </source>
</evidence>
<feature type="domain" description="RAP" evidence="2">
    <location>
        <begin position="1687"/>
        <end position="1830"/>
    </location>
</feature>
<feature type="compositionally biased region" description="Basic and acidic residues" evidence="1">
    <location>
        <begin position="468"/>
        <end position="478"/>
    </location>
</feature>
<feature type="region of interest" description="Disordered" evidence="1">
    <location>
        <begin position="417"/>
        <end position="511"/>
    </location>
</feature>
<dbReference type="InterPro" id="IPR013584">
    <property type="entry name" value="RAP"/>
</dbReference>
<evidence type="ECO:0000256" key="1">
    <source>
        <dbReference type="SAM" id="MobiDB-lite"/>
    </source>
</evidence>
<dbReference type="EMBL" id="LN714481">
    <property type="protein sequence ID" value="CEL66453.1"/>
    <property type="molecule type" value="Genomic_DNA"/>
</dbReference>
<sequence length="1837" mass="195946">MQVRSGCSCRCRFGLPPSFPCSVLPLGKANVARGVDAVHAAPFSFSRAASGTQRGRCARVRTNHSGREDRVYRRENHAVLLRRAFSTSGHWPRTTQRQGSLQASSARRASAARINAAVDRLTSNIHDISDMSPHVLTAAATTAAKRGLKGHWAACVARAFDLRRGLSVRDAALLFSATARMRAQDARFLDMLADVLLAKFQKARDQQALLEQLREQQQRQRRRDSSRAEASLPASRSRPTQPRALSPSCSGPCDASVSEAPSDAPAGAFSSSFSRSLSPGPSQSSAGSFPPSPTPGSPASSRLAAPLAPSSLCPSADAAVPVTDPPRAAFSPFAIYSVAVACASLRYFNEALLTALATSAAHVPLSAFSGFDLVGLLASFASLNFVPPAPFLREAHALLGEEMRLWNSRVQRTLRLEGAGPPPLERRDCTDSRAGLGTLGGMGAVGSAASQSRQISLRRQSQDFPDGGCRKGGADREPSSLPQTGSGNRPDAAGKSGETEEPQEGDALPRDLSSRELPIAEAVTHGNLADRQTVNVASVLHSMAQFAEKSEERSAPGRETGRGFRRAPRSEDADPKRQRRGLEVGGDEQAAFFSACLSLIRTHLAAHLRSAPVPQVGLPFSGRAASGTSAAAAEKVQTWAHETNPLTDASRPVDLDPQPRRACPRYNFAFSLTSLRDVSAIASVLNFLPSLEVYSALKEAQAPPEPSSSVVHAILADLALLAPRIAERTGNPEAAPVTVGLAARTTSANRHSSVASPVPAVSTDASSAPQRDVRLGPSESPLGPGQVVPGCPRALASRVGVRPSSSPATFLSLLAIARAHSRLHPPIRPPVPLLSCCLREMQRHPSLLTATRFVGLWRVFSSVCPRSEELARLRSSPAGRATWEAPRPRGEMSEASAEIGPSFLDETPSSLLFADQDTARVAALGRTAFAFLCQHSERLIFACTLPQLASVASSLLAFEPLFKTADGRDESRRVYAVQATSIADAIRRRLLQLYRMQERTVGATVQGDAERAGSGLEGDSSTESGDVEATTHAGQSRASTDLPEAISWTARANCAAPGELLQRPQQVVWLLGVLGRFTPESGQYAALPLLTALCSGVGDACKTPAIRIFPQPSSSRKESLPKAGAVSELGVDGRPERANATETLPRVCVSPWVLGLSAQEVAVLLRAMARLHLRYTPLLTQLGFHLSALFDNSREGIGRKAGQRSTREGRPEAQPPQGTAAAAVPPVDRPEPAVQDDAREEKLTAGDRGPHSELWSAAHDAHGFTSGSPSSASVPSSPPLASGHASSSSLASILLALAKLAFHPFFLSGSPHRGPASSCAPVCGTNGLPLSVSQLRDASRSSPRGTDPSQTEPHCRSQDAAAALAWTAVLRRLSLRCAARPWVESSESQSPARSEGRSAEGLGIQRDMSATRSHRDDDLEQADKEVTLFTAVNALYALALVDFKECCVGDNVQQTTQMRERFGEQGARQSSSSGCCKDATRLSGETARVSLTSEALAALTQVCKRNWFTRGQRDLRTTPSPDKKEGEGSDREEAHFGGPPSGAEEVKTFEMDRLGGRGESGAFEVFGQLIAVHASLERLRAGDARGVGTPDGSAVPQPFGVPPRALQQRVASAQTMETLKLARDRGEDALRMGHAPSPATLATSAFHRHAMMALEAALPEEKLLTEVPFLSGVFFIDCVLHERSPPVAIEFDGPMHFYHPASYSRSNARRSHLGSEADGGVHADARGSGNFGRDRKVAADSVNGGAGSSSRERVRRSTGDAGRQACDAGDKNMSHSQNRWREVRSAQYTSLSLFKQRLLERHGFRVVRVAYSDWMRLDGDLERQKHFLLRKIDAALD</sequence>
<feature type="compositionally biased region" description="Basic and acidic residues" evidence="1">
    <location>
        <begin position="548"/>
        <end position="582"/>
    </location>
</feature>
<feature type="region of interest" description="Disordered" evidence="1">
    <location>
        <begin position="1004"/>
        <end position="1041"/>
    </location>
</feature>
<feature type="compositionally biased region" description="Basic and acidic residues" evidence="1">
    <location>
        <begin position="1228"/>
        <end position="1251"/>
    </location>
</feature>
<gene>
    <name evidence="3" type="ORF">BN1204_022650</name>
</gene>
<feature type="region of interest" description="Disordered" evidence="1">
    <location>
        <begin position="1512"/>
        <end position="1544"/>
    </location>
</feature>
<feature type="compositionally biased region" description="Low complexity" evidence="1">
    <location>
        <begin position="297"/>
        <end position="306"/>
    </location>
</feature>
<name>A0A0F7U9E4_NEOCL</name>
<feature type="compositionally biased region" description="Polar residues" evidence="1">
    <location>
        <begin position="1334"/>
        <end position="1352"/>
    </location>
</feature>
<dbReference type="PROSITE" id="PS51286">
    <property type="entry name" value="RAP"/>
    <property type="match status" value="1"/>
</dbReference>
<feature type="compositionally biased region" description="Low complexity" evidence="1">
    <location>
        <begin position="450"/>
        <end position="459"/>
    </location>
</feature>
<feature type="region of interest" description="Disordered" evidence="1">
    <location>
        <begin position="1334"/>
        <end position="1357"/>
    </location>
</feature>
<dbReference type="Pfam" id="PF08373">
    <property type="entry name" value="RAP"/>
    <property type="match status" value="1"/>
</dbReference>
<proteinExistence type="predicted"/>
<feature type="compositionally biased region" description="Basic and acidic residues" evidence="1">
    <location>
        <begin position="1713"/>
        <end position="1725"/>
    </location>
</feature>
<feature type="compositionally biased region" description="Basic and acidic residues" evidence="1">
    <location>
        <begin position="214"/>
        <end position="227"/>
    </location>
</feature>
<feature type="compositionally biased region" description="Low complexity" evidence="1">
    <location>
        <begin position="752"/>
        <end position="769"/>
    </location>
</feature>
<feature type="compositionally biased region" description="Basic and acidic residues" evidence="1">
    <location>
        <begin position="1512"/>
        <end position="1535"/>
    </location>
</feature>
<feature type="compositionally biased region" description="Low complexity" evidence="1">
    <location>
        <begin position="260"/>
        <end position="289"/>
    </location>
</feature>
<reference evidence="3" key="1">
    <citation type="journal article" date="2015" name="PLoS ONE">
        <title>Comprehensive Evaluation of Toxoplasma gondii VEG and Neospora caninum LIV Genomes with Tachyzoite Stage Transcriptome and Proteome Defines Novel Transcript Features.</title>
        <authorList>
            <person name="Ramaprasad A."/>
            <person name="Mourier T."/>
            <person name="Naeem R."/>
            <person name="Malas T.B."/>
            <person name="Moussa E."/>
            <person name="Panigrahi A."/>
            <person name="Vermont S.J."/>
            <person name="Otto T.D."/>
            <person name="Wastling J."/>
            <person name="Pain A."/>
        </authorList>
    </citation>
    <scope>NUCLEOTIDE SEQUENCE</scope>
    <source>
        <strain evidence="3">Liverpool</strain>
    </source>
</reference>
<feature type="region of interest" description="Disordered" evidence="1">
    <location>
        <begin position="214"/>
        <end position="306"/>
    </location>
</feature>
<feature type="compositionally biased region" description="Low complexity" evidence="1">
    <location>
        <begin position="1266"/>
        <end position="1285"/>
    </location>
</feature>
<feature type="region of interest" description="Disordered" evidence="1">
    <location>
        <begin position="748"/>
        <end position="787"/>
    </location>
</feature>
<dbReference type="SMART" id="SM00952">
    <property type="entry name" value="RAP"/>
    <property type="match status" value="1"/>
</dbReference>
<accession>A0A0F7U9E4</accession>
<evidence type="ECO:0000259" key="2">
    <source>
        <dbReference type="PROSITE" id="PS51286"/>
    </source>
</evidence>
<protein>
    <submittedName>
        <fullName evidence="3">RAP domain-containing protein</fullName>
    </submittedName>
</protein>
<organism evidence="3">
    <name type="scientific">Neospora caninum (strain Liverpool)</name>
    <dbReference type="NCBI Taxonomy" id="572307"/>
    <lineage>
        <taxon>Eukaryota</taxon>
        <taxon>Sar</taxon>
        <taxon>Alveolata</taxon>
        <taxon>Apicomplexa</taxon>
        <taxon>Conoidasida</taxon>
        <taxon>Coccidia</taxon>
        <taxon>Eucoccidiorida</taxon>
        <taxon>Eimeriorina</taxon>
        <taxon>Sarcocystidae</taxon>
        <taxon>Neospora</taxon>
    </lineage>
</organism>